<sequence length="50" mass="6424">MFTKSTQRRVRKWKEFEELEVKYRRQKETLHTDFLKHETLNKFRERGLRL</sequence>
<protein>
    <submittedName>
        <fullName evidence="1">20957_t:CDS:1</fullName>
    </submittedName>
</protein>
<proteinExistence type="predicted"/>
<reference evidence="1 2" key="1">
    <citation type="submission" date="2021-06" db="EMBL/GenBank/DDBJ databases">
        <authorList>
            <person name="Kallberg Y."/>
            <person name="Tangrot J."/>
            <person name="Rosling A."/>
        </authorList>
    </citation>
    <scope>NUCLEOTIDE SEQUENCE [LARGE SCALE GENOMIC DNA]</scope>
    <source>
        <strain evidence="1 2">120-4 pot B 10/14</strain>
    </source>
</reference>
<organism evidence="1 2">
    <name type="scientific">Gigaspora margarita</name>
    <dbReference type="NCBI Taxonomy" id="4874"/>
    <lineage>
        <taxon>Eukaryota</taxon>
        <taxon>Fungi</taxon>
        <taxon>Fungi incertae sedis</taxon>
        <taxon>Mucoromycota</taxon>
        <taxon>Glomeromycotina</taxon>
        <taxon>Glomeromycetes</taxon>
        <taxon>Diversisporales</taxon>
        <taxon>Gigasporaceae</taxon>
        <taxon>Gigaspora</taxon>
    </lineage>
</organism>
<evidence type="ECO:0000313" key="2">
    <source>
        <dbReference type="Proteomes" id="UP000789901"/>
    </source>
</evidence>
<accession>A0ABM8W5U0</accession>
<comment type="caution">
    <text evidence="1">The sequence shown here is derived from an EMBL/GenBank/DDBJ whole genome shotgun (WGS) entry which is preliminary data.</text>
</comment>
<keyword evidence="2" id="KW-1185">Reference proteome</keyword>
<evidence type="ECO:0000313" key="1">
    <source>
        <dbReference type="EMBL" id="CAG8533204.1"/>
    </source>
</evidence>
<dbReference type="EMBL" id="CAJVQB010001378">
    <property type="protein sequence ID" value="CAG8533204.1"/>
    <property type="molecule type" value="Genomic_DNA"/>
</dbReference>
<gene>
    <name evidence="1" type="ORF">GMARGA_LOCUS3723</name>
</gene>
<dbReference type="Proteomes" id="UP000789901">
    <property type="component" value="Unassembled WGS sequence"/>
</dbReference>
<name>A0ABM8W5U0_GIGMA</name>